<gene>
    <name evidence="2" type="ORF">ROHU_007378</name>
</gene>
<dbReference type="EMBL" id="QBIY01012684">
    <property type="protein sequence ID" value="RXN19174.1"/>
    <property type="molecule type" value="Genomic_DNA"/>
</dbReference>
<sequence length="248" mass="28175">MSSKQRYVEQHSRIRVEKWYHLVDSQTVLSAIQRESYGYKTFFANRIGEIQGITKVQKWWWILGLQNIANVITRGANPQNLDENSEWQNGPSFLSLPVDEWPIKSAKDLAGTTRESIRELQKKAFAAALTRSEAKQKEPTGESRQIGDLNQVQAEPKKPPAAYKYTGKQNYSERIEIPWMIESQLKYSIAEINVPFVKQASSGDDYSNTQNVSPGHLFPACHAADRGTAKSTFTLTNTIPQKKHFSVE</sequence>
<dbReference type="SUPFAM" id="SSF54060">
    <property type="entry name" value="His-Me finger endonucleases"/>
    <property type="match status" value="1"/>
</dbReference>
<keyword evidence="3" id="KW-1185">Reference proteome</keyword>
<protein>
    <submittedName>
        <fullName evidence="2">Gag-pol fusion poly</fullName>
    </submittedName>
</protein>
<accession>A0A498MII8</accession>
<evidence type="ECO:0000313" key="3">
    <source>
        <dbReference type="Proteomes" id="UP000290572"/>
    </source>
</evidence>
<reference evidence="2" key="1">
    <citation type="submission" date="2018-03" db="EMBL/GenBank/DDBJ databases">
        <title>Draft genome sequence of Rohu Carp (Labeo rohita).</title>
        <authorList>
            <person name="Das P."/>
            <person name="Kushwaha B."/>
            <person name="Joshi C.G."/>
            <person name="Kumar D."/>
            <person name="Nagpure N.S."/>
            <person name="Sahoo L."/>
            <person name="Das S.P."/>
            <person name="Bit A."/>
            <person name="Patnaik S."/>
            <person name="Meher P.K."/>
            <person name="Jayasankar P."/>
            <person name="Koringa P.G."/>
            <person name="Patel N.V."/>
            <person name="Hinsu A.T."/>
            <person name="Kumar R."/>
            <person name="Pandey M."/>
            <person name="Agarwal S."/>
            <person name="Srivastava S."/>
            <person name="Singh M."/>
            <person name="Iquebal M.A."/>
            <person name="Jaiswal S."/>
            <person name="Angadi U.B."/>
            <person name="Kumar N."/>
            <person name="Raza M."/>
            <person name="Shah T.M."/>
            <person name="Rai A."/>
            <person name="Jena J.K."/>
        </authorList>
    </citation>
    <scope>NUCLEOTIDE SEQUENCE [LARGE SCALE GENOMIC DNA]</scope>
    <source>
        <strain evidence="2">DASCIFA01</strain>
        <tissue evidence="2">Testis</tissue>
    </source>
</reference>
<proteinExistence type="predicted"/>
<feature type="region of interest" description="Disordered" evidence="1">
    <location>
        <begin position="130"/>
        <end position="164"/>
    </location>
</feature>
<dbReference type="Proteomes" id="UP000290572">
    <property type="component" value="Unassembled WGS sequence"/>
</dbReference>
<name>A0A498MII8_LABRO</name>
<dbReference type="PANTHER" id="PTHR22955">
    <property type="entry name" value="RETROTRANSPOSON"/>
    <property type="match status" value="1"/>
</dbReference>
<dbReference type="Gene3D" id="3.40.570.10">
    <property type="entry name" value="Extracellular Endonuclease, subunit A"/>
    <property type="match status" value="1"/>
</dbReference>
<comment type="caution">
    <text evidence="2">The sequence shown here is derived from an EMBL/GenBank/DDBJ whole genome shotgun (WGS) entry which is preliminary data.</text>
</comment>
<dbReference type="PANTHER" id="PTHR22955:SF67">
    <property type="entry name" value="ASPARTIC PUTATIVE DOMAIN-CONTAINING PROTEIN-RELATED"/>
    <property type="match status" value="1"/>
</dbReference>
<feature type="compositionally biased region" description="Basic and acidic residues" evidence="1">
    <location>
        <begin position="132"/>
        <end position="141"/>
    </location>
</feature>
<dbReference type="STRING" id="84645.A0A498MII8"/>
<dbReference type="InterPro" id="IPR044925">
    <property type="entry name" value="His-Me_finger_sf"/>
</dbReference>
<evidence type="ECO:0000256" key="1">
    <source>
        <dbReference type="SAM" id="MobiDB-lite"/>
    </source>
</evidence>
<dbReference type="InterPro" id="IPR044929">
    <property type="entry name" value="DNA/RNA_non-sp_Endonuclease_sf"/>
</dbReference>
<dbReference type="AlphaFoldDB" id="A0A498MII8"/>
<evidence type="ECO:0000313" key="2">
    <source>
        <dbReference type="EMBL" id="RXN19174.1"/>
    </source>
</evidence>
<organism evidence="2 3">
    <name type="scientific">Labeo rohita</name>
    <name type="common">Indian major carp</name>
    <name type="synonym">Cyprinus rohita</name>
    <dbReference type="NCBI Taxonomy" id="84645"/>
    <lineage>
        <taxon>Eukaryota</taxon>
        <taxon>Metazoa</taxon>
        <taxon>Chordata</taxon>
        <taxon>Craniata</taxon>
        <taxon>Vertebrata</taxon>
        <taxon>Euteleostomi</taxon>
        <taxon>Actinopterygii</taxon>
        <taxon>Neopterygii</taxon>
        <taxon>Teleostei</taxon>
        <taxon>Ostariophysi</taxon>
        <taxon>Cypriniformes</taxon>
        <taxon>Cyprinidae</taxon>
        <taxon>Labeoninae</taxon>
        <taxon>Labeonini</taxon>
        <taxon>Labeo</taxon>
    </lineage>
</organism>